<feature type="region of interest" description="Disordered" evidence="1">
    <location>
        <begin position="479"/>
        <end position="499"/>
    </location>
</feature>
<accession>A0A4S4M0J6</accession>
<evidence type="ECO:0000313" key="2">
    <source>
        <dbReference type="EMBL" id="THH16240.1"/>
    </source>
</evidence>
<sequence>MSLPAELIREIIRHATVALCVFDTTYTTISCEDRTMTVRSMERSLVTKCALSLVSRQFHGITDEFLYEFILLRSCNVDTIQSLAERLLHRKSQMNGHYLGWYVCRMDLDFEIGWYLQSDWNWGKYNMWGLIPACTRLVILVLSAVQWRTVTLRPEHDTARHATIYVPIELFMTVTTTCSRTLRRLELVGQLSPLLHHVERLCMHAPWLEVCRFTKLREVPNDEEGLSSPNPQRHLPPPESDNVQLAQLVTTTWPSPASSTVSLPHLHTLDLGGFALQVWAWDLPALQHLGVKMTHIVDVNSLAHNYLKLKLCLSQSRPLFSSFAYDGPPIHFWHIIDNIPYLEHFTLRGLHLGPLPPHTPRMTHRHLTTITVVRPPLTSYSDDHCCIDAIMRNIQNVLGRRLLPSLRTVRLAESSAPRILYIDCLRRDLMKFDVRLELDGHQVEVDDRPLYPKPPKHFYVTAPAKATITHSEANTLVDEFGSDESHPSNQGSSSSTRGRVPEYADIFKRDSDVPDQLASLLSPPEIIPRSLPESPIDYAVEAARRLLSWESDNHSLTSLSALFQDLPYPSTSADQAEYSEYTDLNTPSCIAPSSSLAMEVDQDV</sequence>
<proteinExistence type="predicted"/>
<evidence type="ECO:0000313" key="3">
    <source>
        <dbReference type="Proteomes" id="UP000310158"/>
    </source>
</evidence>
<feature type="region of interest" description="Disordered" evidence="1">
    <location>
        <begin position="221"/>
        <end position="240"/>
    </location>
</feature>
<name>A0A4S4M0J6_9AGAM</name>
<feature type="compositionally biased region" description="Polar residues" evidence="1">
    <location>
        <begin position="487"/>
        <end position="497"/>
    </location>
</feature>
<organism evidence="2 3">
    <name type="scientific">Bondarzewia mesenterica</name>
    <dbReference type="NCBI Taxonomy" id="1095465"/>
    <lineage>
        <taxon>Eukaryota</taxon>
        <taxon>Fungi</taxon>
        <taxon>Dikarya</taxon>
        <taxon>Basidiomycota</taxon>
        <taxon>Agaricomycotina</taxon>
        <taxon>Agaricomycetes</taxon>
        <taxon>Russulales</taxon>
        <taxon>Bondarzewiaceae</taxon>
        <taxon>Bondarzewia</taxon>
    </lineage>
</organism>
<dbReference type="AlphaFoldDB" id="A0A4S4M0J6"/>
<protein>
    <submittedName>
        <fullName evidence="2">Uncharacterized protein</fullName>
    </submittedName>
</protein>
<gene>
    <name evidence="2" type="ORF">EW146_g4356</name>
</gene>
<dbReference type="EMBL" id="SGPL01000167">
    <property type="protein sequence ID" value="THH16240.1"/>
    <property type="molecule type" value="Genomic_DNA"/>
</dbReference>
<dbReference type="Proteomes" id="UP000310158">
    <property type="component" value="Unassembled WGS sequence"/>
</dbReference>
<dbReference type="OrthoDB" id="2973896at2759"/>
<reference evidence="2 3" key="1">
    <citation type="submission" date="2019-02" db="EMBL/GenBank/DDBJ databases">
        <title>Genome sequencing of the rare red list fungi Bondarzewia mesenterica.</title>
        <authorList>
            <person name="Buettner E."/>
            <person name="Kellner H."/>
        </authorList>
    </citation>
    <scope>NUCLEOTIDE SEQUENCE [LARGE SCALE GENOMIC DNA]</scope>
    <source>
        <strain evidence="2 3">DSM 108281</strain>
    </source>
</reference>
<comment type="caution">
    <text evidence="2">The sequence shown here is derived from an EMBL/GenBank/DDBJ whole genome shotgun (WGS) entry which is preliminary data.</text>
</comment>
<evidence type="ECO:0000256" key="1">
    <source>
        <dbReference type="SAM" id="MobiDB-lite"/>
    </source>
</evidence>
<keyword evidence="3" id="KW-1185">Reference proteome</keyword>